<keyword evidence="1" id="KW-0472">Membrane</keyword>
<dbReference type="EMBL" id="DVLW01000030">
    <property type="protein sequence ID" value="HIT93759.1"/>
    <property type="molecule type" value="Genomic_DNA"/>
</dbReference>
<reference evidence="2" key="2">
    <citation type="journal article" date="2021" name="PeerJ">
        <title>Extensive microbial diversity within the chicken gut microbiome revealed by metagenomics and culture.</title>
        <authorList>
            <person name="Gilroy R."/>
            <person name="Ravi A."/>
            <person name="Getino M."/>
            <person name="Pursley I."/>
            <person name="Horton D.L."/>
            <person name="Alikhan N.F."/>
            <person name="Baker D."/>
            <person name="Gharbi K."/>
            <person name="Hall N."/>
            <person name="Watson M."/>
            <person name="Adriaenssens E.M."/>
            <person name="Foster-Nyarko E."/>
            <person name="Jarju S."/>
            <person name="Secka A."/>
            <person name="Antonio M."/>
            <person name="Oren A."/>
            <person name="Chaudhuri R.R."/>
            <person name="La Ragione R."/>
            <person name="Hildebrand F."/>
            <person name="Pallen M.J."/>
        </authorList>
    </citation>
    <scope>NUCLEOTIDE SEQUENCE</scope>
    <source>
        <strain evidence="2">ChiBcec7-5410</strain>
    </source>
</reference>
<protein>
    <submittedName>
        <fullName evidence="2">Uncharacterized protein</fullName>
    </submittedName>
</protein>
<comment type="caution">
    <text evidence="2">The sequence shown here is derived from an EMBL/GenBank/DDBJ whole genome shotgun (WGS) entry which is preliminary data.</text>
</comment>
<organism evidence="2 3">
    <name type="scientific">Candidatus Faecivivens stercoripullorum</name>
    <dbReference type="NCBI Taxonomy" id="2840805"/>
    <lineage>
        <taxon>Bacteria</taxon>
        <taxon>Bacillati</taxon>
        <taxon>Bacillota</taxon>
        <taxon>Clostridia</taxon>
        <taxon>Eubacteriales</taxon>
        <taxon>Oscillospiraceae</taxon>
        <taxon>Oscillospiraceae incertae sedis</taxon>
        <taxon>Candidatus Faecivivens</taxon>
    </lineage>
</organism>
<evidence type="ECO:0000256" key="1">
    <source>
        <dbReference type="SAM" id="Phobius"/>
    </source>
</evidence>
<reference evidence="2" key="1">
    <citation type="submission" date="2020-10" db="EMBL/GenBank/DDBJ databases">
        <authorList>
            <person name="Gilroy R."/>
        </authorList>
    </citation>
    <scope>NUCLEOTIDE SEQUENCE</scope>
    <source>
        <strain evidence="2">ChiBcec7-5410</strain>
    </source>
</reference>
<accession>A0A9D1KQY9</accession>
<gene>
    <name evidence="2" type="ORF">IAC43_01085</name>
</gene>
<evidence type="ECO:0000313" key="2">
    <source>
        <dbReference type="EMBL" id="HIT93759.1"/>
    </source>
</evidence>
<proteinExistence type="predicted"/>
<keyword evidence="1" id="KW-0812">Transmembrane</keyword>
<evidence type="ECO:0000313" key="3">
    <source>
        <dbReference type="Proteomes" id="UP000824160"/>
    </source>
</evidence>
<keyword evidence="1" id="KW-1133">Transmembrane helix</keyword>
<sequence length="667" mass="71872">MAISIGQFMFELLFGVDKGAKAQVEGELQALKEMASNLLGKIGIAFSISGLYNAINGCVQLASNVEEMQNKFDVVFAGLTDEVETWASDFADAIGRNKNDIKGYVADMQNLLVGFMGQDRRKEAAEMSKSMTQLAMDLASFANLDEAYAVEAMTNAVMGETESAKSLGAVLNDLTRAQAMQELGLSGTYDALDQVAKMQVNYQAILDQSADAVGDCERSVNSYKSTLTAFQSKLTEIRTIIGQFFMPTFSKVLRFGSQGLAALRDWLGRLTELADRLGGADRVISMLAISIGALMAILNFQKIITGVKTVTSLLAGPGIKLAALLAVIILVALAVEDLVRFVQGKDSVIGTLFEKAGLDAEAAREKILAAWEQLKTAAVNLCGKLKEAFSGAFEAIGRWWDENGDSIISHIGTILYGLIDVIASIIETIANLLNGDWAAAWESANQACYRFSQTVMELLGWVWEGIVDIFSPLARWLQRLWNDAKNAVSTKVSEIRQSIVDGFTAAIDWIKSLPGQAIQWGSDFVQGLIDGIQSKVQAVIDSVAGIAEKIRSYLHFSVPDEGPLTDYESWMPDFMTGLAKGIQANLPMITSAMKKVSAVMTLGVQPTPTTVGAVAASGGSGRVINQNVNINNQFHGDVAGQKKSAEAMKQATDDTTAELARAIEQTR</sequence>
<name>A0A9D1KQY9_9FIRM</name>
<dbReference type="Proteomes" id="UP000824160">
    <property type="component" value="Unassembled WGS sequence"/>
</dbReference>
<feature type="transmembrane region" description="Helical" evidence="1">
    <location>
        <begin position="312"/>
        <end position="335"/>
    </location>
</feature>
<dbReference type="AlphaFoldDB" id="A0A9D1KQY9"/>
<feature type="transmembrane region" description="Helical" evidence="1">
    <location>
        <begin position="283"/>
        <end position="300"/>
    </location>
</feature>